<sequence>MTSISPPQPFSSSNTKKMEQILFPILFFILTSNAHLSFAARTLTESLSPDEMQAILNSMPPDTLSQLSTMPPDVLAQLSSMPPEDLANLAGIDPAKIPANIPKDHIANFLKDHGAEKLPEGSSNQKEANMTNVPKINIESFKVEMPDISLPPIASPKLPSVQKILDDLHVPAFITNSIFAKYD</sequence>
<accession>A0A5P1F9K9</accession>
<organism evidence="1 2">
    <name type="scientific">Asparagus officinalis</name>
    <name type="common">Garden asparagus</name>
    <dbReference type="NCBI Taxonomy" id="4686"/>
    <lineage>
        <taxon>Eukaryota</taxon>
        <taxon>Viridiplantae</taxon>
        <taxon>Streptophyta</taxon>
        <taxon>Embryophyta</taxon>
        <taxon>Tracheophyta</taxon>
        <taxon>Spermatophyta</taxon>
        <taxon>Magnoliopsida</taxon>
        <taxon>Liliopsida</taxon>
        <taxon>Asparagales</taxon>
        <taxon>Asparagaceae</taxon>
        <taxon>Asparagoideae</taxon>
        <taxon>Asparagus</taxon>
    </lineage>
</organism>
<dbReference type="EMBL" id="CM007383">
    <property type="protein sequence ID" value="ONK74423.1"/>
    <property type="molecule type" value="Genomic_DNA"/>
</dbReference>
<proteinExistence type="predicted"/>
<protein>
    <submittedName>
        <fullName evidence="1">Uncharacterized protein</fullName>
    </submittedName>
</protein>
<evidence type="ECO:0000313" key="1">
    <source>
        <dbReference type="EMBL" id="ONK74423.1"/>
    </source>
</evidence>
<dbReference type="Gramene" id="ONK74423">
    <property type="protein sequence ID" value="ONK74423"/>
    <property type="gene ID" value="A4U43_C03F6060"/>
</dbReference>
<reference evidence="2" key="1">
    <citation type="journal article" date="2017" name="Nat. Commun.">
        <title>The asparagus genome sheds light on the origin and evolution of a young Y chromosome.</title>
        <authorList>
            <person name="Harkess A."/>
            <person name="Zhou J."/>
            <person name="Xu C."/>
            <person name="Bowers J.E."/>
            <person name="Van der Hulst R."/>
            <person name="Ayyampalayam S."/>
            <person name="Mercati F."/>
            <person name="Riccardi P."/>
            <person name="McKain M.R."/>
            <person name="Kakrana A."/>
            <person name="Tang H."/>
            <person name="Ray J."/>
            <person name="Groenendijk J."/>
            <person name="Arikit S."/>
            <person name="Mathioni S.M."/>
            <person name="Nakano M."/>
            <person name="Shan H."/>
            <person name="Telgmann-Rauber A."/>
            <person name="Kanno A."/>
            <person name="Yue Z."/>
            <person name="Chen H."/>
            <person name="Li W."/>
            <person name="Chen Y."/>
            <person name="Xu X."/>
            <person name="Zhang Y."/>
            <person name="Luo S."/>
            <person name="Chen H."/>
            <person name="Gao J."/>
            <person name="Mao Z."/>
            <person name="Pires J.C."/>
            <person name="Luo M."/>
            <person name="Kudrna D."/>
            <person name="Wing R.A."/>
            <person name="Meyers B.C."/>
            <person name="Yi K."/>
            <person name="Kong H."/>
            <person name="Lavrijsen P."/>
            <person name="Sunseri F."/>
            <person name="Falavigna A."/>
            <person name="Ye Y."/>
            <person name="Leebens-Mack J.H."/>
            <person name="Chen G."/>
        </authorList>
    </citation>
    <scope>NUCLEOTIDE SEQUENCE [LARGE SCALE GENOMIC DNA]</scope>
    <source>
        <strain evidence="2">cv. DH0086</strain>
    </source>
</reference>
<dbReference type="Proteomes" id="UP000243459">
    <property type="component" value="Chromosome 3"/>
</dbReference>
<keyword evidence="2" id="KW-1185">Reference proteome</keyword>
<name>A0A5P1F9K9_ASPOF</name>
<gene>
    <name evidence="1" type="ORF">A4U43_C03F6060</name>
</gene>
<dbReference type="AlphaFoldDB" id="A0A5P1F9K9"/>
<evidence type="ECO:0000313" key="2">
    <source>
        <dbReference type="Proteomes" id="UP000243459"/>
    </source>
</evidence>